<dbReference type="SUPFAM" id="SSF52172">
    <property type="entry name" value="CheY-like"/>
    <property type="match status" value="1"/>
</dbReference>
<dbReference type="Pfam" id="PF00072">
    <property type="entry name" value="Response_reg"/>
    <property type="match status" value="1"/>
</dbReference>
<dbReference type="PANTHER" id="PTHR37299">
    <property type="entry name" value="TRANSCRIPTIONAL REGULATOR-RELATED"/>
    <property type="match status" value="1"/>
</dbReference>
<reference evidence="4" key="1">
    <citation type="submission" date="2023-07" db="EMBL/GenBank/DDBJ databases">
        <title>Genomic Encyclopedia of Type Strains, Phase IV (KMG-IV): sequencing the most valuable type-strain genomes for metagenomic binning, comparative biology and taxonomic classification.</title>
        <authorList>
            <person name="Goeker M."/>
        </authorList>
    </citation>
    <scope>NUCLEOTIDE SEQUENCE</scope>
    <source>
        <strain evidence="4">DSM 26174</strain>
    </source>
</reference>
<dbReference type="InterPro" id="IPR007492">
    <property type="entry name" value="LytTR_DNA-bd_dom"/>
</dbReference>
<keyword evidence="5" id="KW-1185">Reference proteome</keyword>
<evidence type="ECO:0000259" key="3">
    <source>
        <dbReference type="PROSITE" id="PS50930"/>
    </source>
</evidence>
<sequence>MSLKCIIVDDEKPARKLIQAYCDRLEGVDVIGDFRSPINCMDTLINESVDLIFLDINMPEITGLEFLKTLKNPPHVIITTAYRQYAVEGFELNVADYLVKPIEFNRFVMAVNKVKELNALKQIKDSTITPTIETFPSLTLKSDRKIYKVKINDILFVKADGEYVVYQTRTFGPLKVYDALKRVEDSLASQGFCRIHRSYLVNLSEIKYIDSSRLFIGEFNLPISDRYRNELIDAMGGES</sequence>
<dbReference type="Gene3D" id="3.40.50.2300">
    <property type="match status" value="1"/>
</dbReference>
<feature type="domain" description="HTH LytTR-type" evidence="3">
    <location>
        <begin position="138"/>
        <end position="237"/>
    </location>
</feature>
<dbReference type="SMART" id="SM00448">
    <property type="entry name" value="REC"/>
    <property type="match status" value="1"/>
</dbReference>
<feature type="domain" description="Response regulatory" evidence="2">
    <location>
        <begin position="4"/>
        <end position="115"/>
    </location>
</feature>
<dbReference type="InterPro" id="IPR046947">
    <property type="entry name" value="LytR-like"/>
</dbReference>
<dbReference type="GO" id="GO:0000156">
    <property type="term" value="F:phosphorelay response regulator activity"/>
    <property type="evidence" value="ECO:0007669"/>
    <property type="project" value="InterPro"/>
</dbReference>
<proteinExistence type="predicted"/>
<keyword evidence="1" id="KW-0597">Phosphoprotein</keyword>
<dbReference type="Proteomes" id="UP001185092">
    <property type="component" value="Unassembled WGS sequence"/>
</dbReference>
<dbReference type="AlphaFoldDB" id="A0AAE3XQM0"/>
<dbReference type="PROSITE" id="PS50930">
    <property type="entry name" value="HTH_LYTTR"/>
    <property type="match status" value="1"/>
</dbReference>
<evidence type="ECO:0000313" key="4">
    <source>
        <dbReference type="EMBL" id="MDR6240802.1"/>
    </source>
</evidence>
<feature type="modified residue" description="4-aspartylphosphate" evidence="1">
    <location>
        <position position="55"/>
    </location>
</feature>
<protein>
    <submittedName>
        <fullName evidence="4">DNA-binding LytR/AlgR family response regulator</fullName>
    </submittedName>
</protein>
<accession>A0AAE3XQM0</accession>
<keyword evidence="4" id="KW-0238">DNA-binding</keyword>
<dbReference type="InterPro" id="IPR001789">
    <property type="entry name" value="Sig_transdc_resp-reg_receiver"/>
</dbReference>
<gene>
    <name evidence="4" type="ORF">HNQ88_003878</name>
</gene>
<dbReference type="SMART" id="SM00850">
    <property type="entry name" value="LytTR"/>
    <property type="match status" value="1"/>
</dbReference>
<name>A0AAE3XQM0_9BACT</name>
<dbReference type="PANTHER" id="PTHR37299:SF1">
    <property type="entry name" value="STAGE 0 SPORULATION PROTEIN A HOMOLOG"/>
    <property type="match status" value="1"/>
</dbReference>
<organism evidence="4 5">
    <name type="scientific">Aureibacter tunicatorum</name>
    <dbReference type="NCBI Taxonomy" id="866807"/>
    <lineage>
        <taxon>Bacteria</taxon>
        <taxon>Pseudomonadati</taxon>
        <taxon>Bacteroidota</taxon>
        <taxon>Cytophagia</taxon>
        <taxon>Cytophagales</taxon>
        <taxon>Persicobacteraceae</taxon>
        <taxon>Aureibacter</taxon>
    </lineage>
</organism>
<dbReference type="RefSeq" id="WP_309941064.1">
    <property type="nucleotide sequence ID" value="NZ_AP025306.1"/>
</dbReference>
<dbReference type="Pfam" id="PF04397">
    <property type="entry name" value="LytTR"/>
    <property type="match status" value="1"/>
</dbReference>
<dbReference type="PROSITE" id="PS50110">
    <property type="entry name" value="RESPONSE_REGULATORY"/>
    <property type="match status" value="1"/>
</dbReference>
<evidence type="ECO:0000313" key="5">
    <source>
        <dbReference type="Proteomes" id="UP001185092"/>
    </source>
</evidence>
<dbReference type="InterPro" id="IPR011006">
    <property type="entry name" value="CheY-like_superfamily"/>
</dbReference>
<dbReference type="EMBL" id="JAVDQD010000005">
    <property type="protein sequence ID" value="MDR6240802.1"/>
    <property type="molecule type" value="Genomic_DNA"/>
</dbReference>
<evidence type="ECO:0000259" key="2">
    <source>
        <dbReference type="PROSITE" id="PS50110"/>
    </source>
</evidence>
<dbReference type="GO" id="GO:0003677">
    <property type="term" value="F:DNA binding"/>
    <property type="evidence" value="ECO:0007669"/>
    <property type="project" value="UniProtKB-KW"/>
</dbReference>
<evidence type="ECO:0000256" key="1">
    <source>
        <dbReference type="PROSITE-ProRule" id="PRU00169"/>
    </source>
</evidence>
<comment type="caution">
    <text evidence="4">The sequence shown here is derived from an EMBL/GenBank/DDBJ whole genome shotgun (WGS) entry which is preliminary data.</text>
</comment>
<dbReference type="Gene3D" id="2.40.50.1020">
    <property type="entry name" value="LytTr DNA-binding domain"/>
    <property type="match status" value="1"/>
</dbReference>